<feature type="signal peptide" evidence="2">
    <location>
        <begin position="1"/>
        <end position="20"/>
    </location>
</feature>
<dbReference type="EMBL" id="CP042831">
    <property type="protein sequence ID" value="QEE49653.1"/>
    <property type="molecule type" value="Genomic_DNA"/>
</dbReference>
<dbReference type="Proteomes" id="UP000321222">
    <property type="component" value="Chromosome"/>
</dbReference>
<feature type="compositionally biased region" description="Polar residues" evidence="1">
    <location>
        <begin position="21"/>
        <end position="40"/>
    </location>
</feature>
<evidence type="ECO:0000256" key="2">
    <source>
        <dbReference type="SAM" id="SignalP"/>
    </source>
</evidence>
<sequence length="262" mass="28129">MKNLFSFFSLFLLISFTSCSDESSTPEKSSGNLITKSTDGSDVDPGELHNDIVRKYEAYKDANGAITDFDAVVAFVDDELKASGSPITLTQVLDQDPVFREKLFEVVNAGADIAKINSIFNDMYVDKISTYEQYTYAVDLMNKIDDNEGDVSTYYNAIASFESQVQNDSQMDSSLQKAFLQTGSIASGSHYFWYEEPGNPNLSQTQQALRNESKIVRIAGADTAGALAGIQSGAVAAASVFGGWGGLVALVGCAAVSSIMAS</sequence>
<accession>A0A5B9FQQ5</accession>
<protein>
    <submittedName>
        <fullName evidence="3">Uncharacterized protein</fullName>
    </submittedName>
</protein>
<organism evidence="3 4">
    <name type="scientific">Flavobacterium alkalisoli</name>
    <dbReference type="NCBI Taxonomy" id="2602769"/>
    <lineage>
        <taxon>Bacteria</taxon>
        <taxon>Pseudomonadati</taxon>
        <taxon>Bacteroidota</taxon>
        <taxon>Flavobacteriia</taxon>
        <taxon>Flavobacteriales</taxon>
        <taxon>Flavobacteriaceae</taxon>
        <taxon>Flavobacterium</taxon>
    </lineage>
</organism>
<reference evidence="3 4" key="1">
    <citation type="submission" date="2019-08" db="EMBL/GenBank/DDBJ databases">
        <title>Flavobacterium alkalisoli sp. nov., isolated from rhizosphere soil of Suaeda salsa.</title>
        <authorList>
            <person name="Sun J.-Q."/>
            <person name="Xu L."/>
        </authorList>
    </citation>
    <scope>NUCLEOTIDE SEQUENCE [LARGE SCALE GENOMIC DNA]</scope>
    <source>
        <strain evidence="3 4">XS-5</strain>
    </source>
</reference>
<evidence type="ECO:0000313" key="3">
    <source>
        <dbReference type="EMBL" id="QEE49653.1"/>
    </source>
</evidence>
<dbReference type="AlphaFoldDB" id="A0A5B9FQQ5"/>
<keyword evidence="4" id="KW-1185">Reference proteome</keyword>
<name>A0A5B9FQQ5_9FLAO</name>
<proteinExistence type="predicted"/>
<dbReference type="PROSITE" id="PS51257">
    <property type="entry name" value="PROKAR_LIPOPROTEIN"/>
    <property type="match status" value="1"/>
</dbReference>
<evidence type="ECO:0000256" key="1">
    <source>
        <dbReference type="SAM" id="MobiDB-lite"/>
    </source>
</evidence>
<feature type="chain" id="PRO_5023037181" evidence="2">
    <location>
        <begin position="21"/>
        <end position="262"/>
    </location>
</feature>
<dbReference type="KEGG" id="fak:FUA48_08665"/>
<dbReference type="RefSeq" id="WP_147583161.1">
    <property type="nucleotide sequence ID" value="NZ_CP042831.1"/>
</dbReference>
<feature type="region of interest" description="Disordered" evidence="1">
    <location>
        <begin position="21"/>
        <end position="42"/>
    </location>
</feature>
<gene>
    <name evidence="3" type="ORF">FUA48_08665</name>
</gene>
<keyword evidence="2" id="KW-0732">Signal</keyword>
<evidence type="ECO:0000313" key="4">
    <source>
        <dbReference type="Proteomes" id="UP000321222"/>
    </source>
</evidence>